<dbReference type="OrthoDB" id="557859at2"/>
<dbReference type="PANTHER" id="PTHR35377:SF5">
    <property type="entry name" value="ANTITOXIN VAPB46"/>
    <property type="match status" value="1"/>
</dbReference>
<dbReference type="PANTHER" id="PTHR35377">
    <property type="entry name" value="ANTITOXIN VAPB49-RELATED-RELATED"/>
    <property type="match status" value="1"/>
</dbReference>
<dbReference type="InterPro" id="IPR006442">
    <property type="entry name" value="Antitoxin_Phd/YefM"/>
</dbReference>
<dbReference type="RefSeq" id="WP_132111671.1">
    <property type="nucleotide sequence ID" value="NZ_SLWS01000001.1"/>
</dbReference>
<gene>
    <name evidence="3" type="ORF">EV192_1011118</name>
</gene>
<dbReference type="EMBL" id="SLWS01000001">
    <property type="protein sequence ID" value="TCO65326.1"/>
    <property type="molecule type" value="Genomic_DNA"/>
</dbReference>
<comment type="function">
    <text evidence="2">Antitoxin component of a type II toxin-antitoxin (TA) system.</text>
</comment>
<evidence type="ECO:0000256" key="2">
    <source>
        <dbReference type="RuleBase" id="RU362080"/>
    </source>
</evidence>
<dbReference type="Pfam" id="PF02604">
    <property type="entry name" value="PhdYeFM_antitox"/>
    <property type="match status" value="1"/>
</dbReference>
<accession>A0A4R2K606</accession>
<organism evidence="3 4">
    <name type="scientific">Actinocrispum wychmicini</name>
    <dbReference type="NCBI Taxonomy" id="1213861"/>
    <lineage>
        <taxon>Bacteria</taxon>
        <taxon>Bacillati</taxon>
        <taxon>Actinomycetota</taxon>
        <taxon>Actinomycetes</taxon>
        <taxon>Pseudonocardiales</taxon>
        <taxon>Pseudonocardiaceae</taxon>
        <taxon>Actinocrispum</taxon>
    </lineage>
</organism>
<evidence type="ECO:0000313" key="3">
    <source>
        <dbReference type="EMBL" id="TCO65326.1"/>
    </source>
</evidence>
<reference evidence="3 4" key="1">
    <citation type="submission" date="2019-03" db="EMBL/GenBank/DDBJ databases">
        <title>Genomic Encyclopedia of Type Strains, Phase IV (KMG-IV): sequencing the most valuable type-strain genomes for metagenomic binning, comparative biology and taxonomic classification.</title>
        <authorList>
            <person name="Goeker M."/>
        </authorList>
    </citation>
    <scope>NUCLEOTIDE SEQUENCE [LARGE SCALE GENOMIC DNA]</scope>
    <source>
        <strain evidence="3 4">DSM 45934</strain>
    </source>
</reference>
<dbReference type="GO" id="GO:0097351">
    <property type="term" value="F:toxin sequestering activity"/>
    <property type="evidence" value="ECO:0007669"/>
    <property type="project" value="TreeGrafter"/>
</dbReference>
<evidence type="ECO:0000313" key="4">
    <source>
        <dbReference type="Proteomes" id="UP000295680"/>
    </source>
</evidence>
<dbReference type="Gene3D" id="3.40.1620.10">
    <property type="entry name" value="YefM-like domain"/>
    <property type="match status" value="1"/>
</dbReference>
<dbReference type="AlphaFoldDB" id="A0A4R2K606"/>
<dbReference type="InterPro" id="IPR051416">
    <property type="entry name" value="phD-YefM_TA_antitoxins"/>
</dbReference>
<dbReference type="NCBIfam" id="TIGR01552">
    <property type="entry name" value="phd_fam"/>
    <property type="match status" value="1"/>
</dbReference>
<dbReference type="Proteomes" id="UP000295680">
    <property type="component" value="Unassembled WGS sequence"/>
</dbReference>
<dbReference type="SUPFAM" id="SSF143120">
    <property type="entry name" value="YefM-like"/>
    <property type="match status" value="1"/>
</dbReference>
<evidence type="ECO:0000256" key="1">
    <source>
        <dbReference type="ARBA" id="ARBA00009981"/>
    </source>
</evidence>
<keyword evidence="4" id="KW-1185">Reference proteome</keyword>
<dbReference type="InterPro" id="IPR036165">
    <property type="entry name" value="YefM-like_sf"/>
</dbReference>
<proteinExistence type="inferred from homology"/>
<comment type="caution">
    <text evidence="3">The sequence shown here is derived from an EMBL/GenBank/DDBJ whole genome shotgun (WGS) entry which is preliminary data.</text>
</comment>
<sequence length="89" mass="9725">MDQIPIRVLNQDTAGVLARVERGETVEITNRGKPVARLVPVVEGELDDLIAQGRVVPATIHGPFPMPTVKVEDNAASAALIAMREEERW</sequence>
<protein>
    <recommendedName>
        <fullName evidence="2">Antitoxin</fullName>
    </recommendedName>
</protein>
<name>A0A4R2K606_9PSEU</name>
<comment type="similarity">
    <text evidence="1 2">Belongs to the phD/YefM antitoxin family.</text>
</comment>